<gene>
    <name evidence="2" type="ORF">HAHE_13950</name>
</gene>
<feature type="transmembrane region" description="Helical" evidence="1">
    <location>
        <begin position="188"/>
        <end position="209"/>
    </location>
</feature>
<keyword evidence="1" id="KW-0812">Transmembrane</keyword>
<feature type="transmembrane region" description="Helical" evidence="1">
    <location>
        <begin position="381"/>
        <end position="402"/>
    </location>
</feature>
<evidence type="ECO:0000313" key="3">
    <source>
        <dbReference type="Proteomes" id="UP001374893"/>
    </source>
</evidence>
<feature type="transmembrane region" description="Helical" evidence="1">
    <location>
        <begin position="349"/>
        <end position="369"/>
    </location>
</feature>
<reference evidence="2 3" key="1">
    <citation type="submission" date="2021-06" db="EMBL/GenBank/DDBJ databases">
        <title>Complete genome of Haloferula helveola possessing various polysaccharide degrading enzymes.</title>
        <authorList>
            <person name="Takami H."/>
            <person name="Huang C."/>
            <person name="Hamasaki K."/>
        </authorList>
    </citation>
    <scope>NUCLEOTIDE SEQUENCE [LARGE SCALE GENOMIC DNA]</scope>
    <source>
        <strain evidence="2 3">CN-1</strain>
    </source>
</reference>
<keyword evidence="1" id="KW-0472">Membrane</keyword>
<proteinExistence type="predicted"/>
<feature type="transmembrane region" description="Helical" evidence="1">
    <location>
        <begin position="156"/>
        <end position="176"/>
    </location>
</feature>
<evidence type="ECO:0000313" key="2">
    <source>
        <dbReference type="EMBL" id="BCX47487.1"/>
    </source>
</evidence>
<protein>
    <submittedName>
        <fullName evidence="2">Molecular chaperone Tir</fullName>
    </submittedName>
</protein>
<keyword evidence="1" id="KW-1133">Transmembrane helix</keyword>
<dbReference type="InterPro" id="IPR035897">
    <property type="entry name" value="Toll_tir_struct_dom_sf"/>
</dbReference>
<sequence length="454" mass="50270">MAISYGGGERSFMREVDRALLDYFAPDEVFYDERNTALFGRPDAGKWLAGVYRDASLAVIFYSDSHAGSPWCQRELNAARDRDVSGGEPVQLFHFGDAANDSILGFGMEYWLSIDRKYQSDPDKVAAAVAEFYNKEVRERGEPQVTKRRRPTKARLAAELIVLLAIVGGLSAWTSFGGAEEYDSVLGVASLGAFFVAVFFLMLRVYLYLGRLDKPVTYDPLPEEANPDGSLVESTEDRLRREREEWRDYSHQLEVYHQSKMSVVGETMRSLRGSRIVVRSGLLMGMALATYHLVLELVVRNHAADEKTMTAPPVDMNGGGTAEPQASPFLDSMGDSKNWDLLKAYTEHHAHICLAGGAVCLAFLLSLWFAGGDARNRAVSFAVGISAPLLVGCAYVAFMVGSRYDDLFPEGSQPFTGELGNFLVVERLLLIPAICYIAAWLGCLLRKHFQKVPA</sequence>
<dbReference type="SUPFAM" id="SSF52200">
    <property type="entry name" value="Toll/Interleukin receptor TIR domain"/>
    <property type="match status" value="1"/>
</dbReference>
<accession>A0ABM7RBM7</accession>
<feature type="transmembrane region" description="Helical" evidence="1">
    <location>
        <begin position="422"/>
        <end position="445"/>
    </location>
</feature>
<dbReference type="Proteomes" id="UP001374893">
    <property type="component" value="Chromosome"/>
</dbReference>
<feature type="transmembrane region" description="Helical" evidence="1">
    <location>
        <begin position="276"/>
        <end position="294"/>
    </location>
</feature>
<dbReference type="EMBL" id="AP024702">
    <property type="protein sequence ID" value="BCX47487.1"/>
    <property type="molecule type" value="Genomic_DNA"/>
</dbReference>
<organism evidence="2 3">
    <name type="scientific">Haloferula helveola</name>
    <dbReference type="NCBI Taxonomy" id="490095"/>
    <lineage>
        <taxon>Bacteria</taxon>
        <taxon>Pseudomonadati</taxon>
        <taxon>Verrucomicrobiota</taxon>
        <taxon>Verrucomicrobiia</taxon>
        <taxon>Verrucomicrobiales</taxon>
        <taxon>Verrucomicrobiaceae</taxon>
        <taxon>Haloferula</taxon>
    </lineage>
</organism>
<evidence type="ECO:0000256" key="1">
    <source>
        <dbReference type="SAM" id="Phobius"/>
    </source>
</evidence>
<name>A0ABM7RBM7_9BACT</name>
<keyword evidence="3" id="KW-1185">Reference proteome</keyword>